<dbReference type="AlphaFoldDB" id="A0A9D0YWW5"/>
<dbReference type="EMBL" id="DVFI01000099">
    <property type="protein sequence ID" value="HIQ63355.1"/>
    <property type="molecule type" value="Genomic_DNA"/>
</dbReference>
<evidence type="ECO:0000313" key="2">
    <source>
        <dbReference type="EMBL" id="HIQ63355.1"/>
    </source>
</evidence>
<protein>
    <recommendedName>
        <fullName evidence="4">PsbP C-terminal domain-containing protein</fullName>
    </recommendedName>
</protein>
<evidence type="ECO:0000313" key="3">
    <source>
        <dbReference type="Proteomes" id="UP000886819"/>
    </source>
</evidence>
<accession>A0A9D0YWW5</accession>
<feature type="signal peptide" evidence="1">
    <location>
        <begin position="1"/>
        <end position="20"/>
    </location>
</feature>
<name>A0A9D0YWW5_9FIRM</name>
<comment type="caution">
    <text evidence="2">The sequence shown here is derived from an EMBL/GenBank/DDBJ whole genome shotgun (WGS) entry which is preliminary data.</text>
</comment>
<feature type="chain" id="PRO_5039071346" description="PsbP C-terminal domain-containing protein" evidence="1">
    <location>
        <begin position="21"/>
        <end position="246"/>
    </location>
</feature>
<reference evidence="2" key="1">
    <citation type="submission" date="2020-10" db="EMBL/GenBank/DDBJ databases">
        <authorList>
            <person name="Gilroy R."/>
        </authorList>
    </citation>
    <scope>NUCLEOTIDE SEQUENCE</scope>
    <source>
        <strain evidence="2">ChiHile30-977</strain>
    </source>
</reference>
<reference evidence="2" key="2">
    <citation type="journal article" date="2021" name="PeerJ">
        <title>Extensive microbial diversity within the chicken gut microbiome revealed by metagenomics and culture.</title>
        <authorList>
            <person name="Gilroy R."/>
            <person name="Ravi A."/>
            <person name="Getino M."/>
            <person name="Pursley I."/>
            <person name="Horton D.L."/>
            <person name="Alikhan N.F."/>
            <person name="Baker D."/>
            <person name="Gharbi K."/>
            <person name="Hall N."/>
            <person name="Watson M."/>
            <person name="Adriaenssens E.M."/>
            <person name="Foster-Nyarko E."/>
            <person name="Jarju S."/>
            <person name="Secka A."/>
            <person name="Antonio M."/>
            <person name="Oren A."/>
            <person name="Chaudhuri R.R."/>
            <person name="La Ragione R."/>
            <person name="Hildebrand F."/>
            <person name="Pallen M.J."/>
        </authorList>
    </citation>
    <scope>NUCLEOTIDE SEQUENCE</scope>
    <source>
        <strain evidence="2">ChiHile30-977</strain>
    </source>
</reference>
<dbReference type="PROSITE" id="PS51257">
    <property type="entry name" value="PROKAR_LIPOPROTEIN"/>
    <property type="match status" value="1"/>
</dbReference>
<sequence>MKKPLSIIALLMALMLLATACQPSEPAAEEPTSTPSPSPSPTVIAWTPEPTITPRPMSNVEPLEEGERALLIDPINTPTLTPLNYTYVSKTSDAMGISYEVPSTWVEEVVPDNNRAVVYTEPYDEMHQVPATLTIAMSEYSSNQTTADADTEIDRQIQQLREQYPDGFEVTSKATRNAMGQEGRYVTYWLEVLPEGAEDMLRMRGRCFVIPIGSNLYMIRTLHPANWNSEYDDKVFRHVVSTMKVL</sequence>
<keyword evidence="1" id="KW-0732">Signal</keyword>
<evidence type="ECO:0008006" key="4">
    <source>
        <dbReference type="Google" id="ProtNLM"/>
    </source>
</evidence>
<evidence type="ECO:0000256" key="1">
    <source>
        <dbReference type="SAM" id="SignalP"/>
    </source>
</evidence>
<dbReference type="Proteomes" id="UP000886819">
    <property type="component" value="Unassembled WGS sequence"/>
</dbReference>
<organism evidence="2 3">
    <name type="scientific">Candidatus Avichristensenella intestinipullorum</name>
    <dbReference type="NCBI Taxonomy" id="2840693"/>
    <lineage>
        <taxon>Bacteria</taxon>
        <taxon>Bacillati</taxon>
        <taxon>Bacillota</taxon>
        <taxon>Clostridia</taxon>
        <taxon>Candidatus Avichristensenella</taxon>
    </lineage>
</organism>
<gene>
    <name evidence="2" type="ORF">IAA66_07175</name>
</gene>
<proteinExistence type="predicted"/>